<accession>A0A8T8WDI3</accession>
<dbReference type="Gene3D" id="3.10.180.10">
    <property type="entry name" value="2,3-Dihydroxybiphenyl 1,2-Dioxygenase, domain 1"/>
    <property type="match status" value="1"/>
</dbReference>
<dbReference type="SUPFAM" id="SSF54593">
    <property type="entry name" value="Glyoxalase/Bleomycin resistance protein/Dihydroxybiphenyl dioxygenase"/>
    <property type="match status" value="1"/>
</dbReference>
<proteinExistence type="predicted"/>
<reference evidence="3 4" key="1">
    <citation type="journal article" date="2021" name="Int. J. Syst. Evol. Microbiol.">
        <title>Halobaculum halophilum sp. nov. and Halobaculum salinum sp. nov., isolated from salt lake and saline soil.</title>
        <authorList>
            <person name="Cui H.L."/>
            <person name="Shi X.W."/>
            <person name="Yin X.M."/>
            <person name="Yang X.Y."/>
            <person name="Hou J."/>
            <person name="Zhu L."/>
        </authorList>
    </citation>
    <scope>NUCLEOTIDE SEQUENCE [LARGE SCALE GENOMIC DNA]</scope>
    <source>
        <strain evidence="3 4">NBRC 109044</strain>
    </source>
</reference>
<dbReference type="PROSITE" id="PS51819">
    <property type="entry name" value="VOC"/>
    <property type="match status" value="1"/>
</dbReference>
<dbReference type="InterPro" id="IPR029068">
    <property type="entry name" value="Glyas_Bleomycin-R_OHBP_Dase"/>
</dbReference>
<gene>
    <name evidence="3" type="ORF">K6T50_01765</name>
</gene>
<evidence type="ECO:0000256" key="1">
    <source>
        <dbReference type="SAM" id="MobiDB-lite"/>
    </source>
</evidence>
<dbReference type="EMBL" id="CP081958">
    <property type="protein sequence ID" value="QZP37927.1"/>
    <property type="molecule type" value="Genomic_DNA"/>
</dbReference>
<name>A0A8T8WDI3_9EURY</name>
<dbReference type="KEGG" id="hmp:K6T50_01765"/>
<dbReference type="CDD" id="cd06587">
    <property type="entry name" value="VOC"/>
    <property type="match status" value="1"/>
</dbReference>
<organism evidence="3 4">
    <name type="scientific">Halobaculum magnesiiphilum</name>
    <dbReference type="NCBI Taxonomy" id="1017351"/>
    <lineage>
        <taxon>Archaea</taxon>
        <taxon>Methanobacteriati</taxon>
        <taxon>Methanobacteriota</taxon>
        <taxon>Stenosarchaea group</taxon>
        <taxon>Halobacteria</taxon>
        <taxon>Halobacteriales</taxon>
        <taxon>Haloferacaceae</taxon>
        <taxon>Halobaculum</taxon>
    </lineage>
</organism>
<dbReference type="AlphaFoldDB" id="A0A8T8WDI3"/>
<keyword evidence="4" id="KW-1185">Reference proteome</keyword>
<dbReference type="InterPro" id="IPR037523">
    <property type="entry name" value="VOC_core"/>
</dbReference>
<dbReference type="InterPro" id="IPR004360">
    <property type="entry name" value="Glyas_Fos-R_dOase_dom"/>
</dbReference>
<protein>
    <submittedName>
        <fullName evidence="3">VOC family protein</fullName>
    </submittedName>
</protein>
<dbReference type="Proteomes" id="UP000826254">
    <property type="component" value="Chromosome"/>
</dbReference>
<dbReference type="GeneID" id="67176829"/>
<sequence>MVARSAGTVKNASSPRRPGNLVAAGNDLVPGCEGSTVTPNSFFHVALKADDVDATAAFYEEPFDGTIIERGRAEDGEGPTAVDHVALEVADKRVYVFDRAPYEATGDVASMPNGLLHFGFVVDDIDDAREAIDGVGSGVDWVMGPERFGDLRIAFLVDPAGSIVELIEHVS</sequence>
<feature type="region of interest" description="Disordered" evidence="1">
    <location>
        <begin position="1"/>
        <end position="22"/>
    </location>
</feature>
<dbReference type="RefSeq" id="WP_222607734.1">
    <property type="nucleotide sequence ID" value="NZ_CP081958.1"/>
</dbReference>
<evidence type="ECO:0000313" key="4">
    <source>
        <dbReference type="Proteomes" id="UP000826254"/>
    </source>
</evidence>
<dbReference type="Pfam" id="PF00903">
    <property type="entry name" value="Glyoxalase"/>
    <property type="match status" value="1"/>
</dbReference>
<evidence type="ECO:0000259" key="2">
    <source>
        <dbReference type="PROSITE" id="PS51819"/>
    </source>
</evidence>
<evidence type="ECO:0000313" key="3">
    <source>
        <dbReference type="EMBL" id="QZP37927.1"/>
    </source>
</evidence>
<feature type="domain" description="VOC" evidence="2">
    <location>
        <begin position="41"/>
        <end position="169"/>
    </location>
</feature>